<evidence type="ECO:0000256" key="1">
    <source>
        <dbReference type="ARBA" id="ARBA00001561"/>
    </source>
</evidence>
<evidence type="ECO:0000313" key="5">
    <source>
        <dbReference type="EMBL" id="MBO8459513.1"/>
    </source>
</evidence>
<dbReference type="SUPFAM" id="SSF53187">
    <property type="entry name" value="Zn-dependent exopeptidases"/>
    <property type="match status" value="1"/>
</dbReference>
<dbReference type="GO" id="GO:0009253">
    <property type="term" value="P:peptidoglycan catabolic process"/>
    <property type="evidence" value="ECO:0007669"/>
    <property type="project" value="InterPro"/>
</dbReference>
<evidence type="ECO:0000259" key="4">
    <source>
        <dbReference type="SMART" id="SM00646"/>
    </source>
</evidence>
<keyword evidence="3" id="KW-0378">Hydrolase</keyword>
<evidence type="ECO:0000256" key="2">
    <source>
        <dbReference type="ARBA" id="ARBA00011901"/>
    </source>
</evidence>
<reference evidence="5" key="2">
    <citation type="journal article" date="2021" name="PeerJ">
        <title>Extensive microbial diversity within the chicken gut microbiome revealed by metagenomics and culture.</title>
        <authorList>
            <person name="Gilroy R."/>
            <person name="Ravi A."/>
            <person name="Getino M."/>
            <person name="Pursley I."/>
            <person name="Horton D.L."/>
            <person name="Alikhan N.F."/>
            <person name="Baker D."/>
            <person name="Gharbi K."/>
            <person name="Hall N."/>
            <person name="Watson M."/>
            <person name="Adriaenssens E.M."/>
            <person name="Foster-Nyarko E."/>
            <person name="Jarju S."/>
            <person name="Secka A."/>
            <person name="Antonio M."/>
            <person name="Oren A."/>
            <person name="Chaudhuri R.R."/>
            <person name="La Ragione R."/>
            <person name="Hildebrand F."/>
            <person name="Pallen M.J."/>
        </authorList>
    </citation>
    <scope>NUCLEOTIDE SEQUENCE</scope>
    <source>
        <strain evidence="5">G3-3990</strain>
    </source>
</reference>
<dbReference type="Proteomes" id="UP000823641">
    <property type="component" value="Unassembled WGS sequence"/>
</dbReference>
<feature type="domain" description="MurNAc-LAA" evidence="4">
    <location>
        <begin position="79"/>
        <end position="237"/>
    </location>
</feature>
<proteinExistence type="predicted"/>
<evidence type="ECO:0000256" key="3">
    <source>
        <dbReference type="ARBA" id="ARBA00022801"/>
    </source>
</evidence>
<dbReference type="EC" id="3.5.1.28" evidence="2"/>
<comment type="catalytic activity">
    <reaction evidence="1">
        <text>Hydrolyzes the link between N-acetylmuramoyl residues and L-amino acid residues in certain cell-wall glycopeptides.</text>
        <dbReference type="EC" id="3.5.1.28"/>
    </reaction>
</comment>
<dbReference type="AlphaFoldDB" id="A0A9D9N453"/>
<protein>
    <recommendedName>
        <fullName evidence="2">N-acetylmuramoyl-L-alanine amidase</fullName>
        <ecNumber evidence="2">3.5.1.28</ecNumber>
    </recommendedName>
</protein>
<dbReference type="PANTHER" id="PTHR30404">
    <property type="entry name" value="N-ACETYLMURAMOYL-L-ALANINE AMIDASE"/>
    <property type="match status" value="1"/>
</dbReference>
<dbReference type="EMBL" id="JADIMG010000044">
    <property type="protein sequence ID" value="MBO8459513.1"/>
    <property type="molecule type" value="Genomic_DNA"/>
</dbReference>
<dbReference type="GO" id="GO:0008745">
    <property type="term" value="F:N-acetylmuramoyl-L-alanine amidase activity"/>
    <property type="evidence" value="ECO:0007669"/>
    <property type="project" value="UniProtKB-EC"/>
</dbReference>
<dbReference type="Pfam" id="PF01520">
    <property type="entry name" value="Amidase_3"/>
    <property type="match status" value="1"/>
</dbReference>
<comment type="caution">
    <text evidence="5">The sequence shown here is derived from an EMBL/GenBank/DDBJ whole genome shotgun (WGS) entry which is preliminary data.</text>
</comment>
<dbReference type="GO" id="GO:0030288">
    <property type="term" value="C:outer membrane-bounded periplasmic space"/>
    <property type="evidence" value="ECO:0007669"/>
    <property type="project" value="TreeGrafter"/>
</dbReference>
<dbReference type="PANTHER" id="PTHR30404:SF0">
    <property type="entry name" value="N-ACETYLMURAMOYL-L-ALANINE AMIDASE AMIC"/>
    <property type="match status" value="1"/>
</dbReference>
<dbReference type="FunFam" id="3.40.630.40:FF:000005">
    <property type="entry name" value="N-acetylmuramoyl-L-alanine amidase (AmiA)"/>
    <property type="match status" value="1"/>
</dbReference>
<evidence type="ECO:0000313" key="6">
    <source>
        <dbReference type="Proteomes" id="UP000823641"/>
    </source>
</evidence>
<dbReference type="CDD" id="cd02696">
    <property type="entry name" value="MurNAc-LAA"/>
    <property type="match status" value="1"/>
</dbReference>
<gene>
    <name evidence="5" type="ORF">IAA73_04170</name>
</gene>
<dbReference type="InterPro" id="IPR002508">
    <property type="entry name" value="MurNAc-LAA_cat"/>
</dbReference>
<organism evidence="5 6">
    <name type="scientific">Candidatus Gallipaludibacter merdavium</name>
    <dbReference type="NCBI Taxonomy" id="2840839"/>
    <lineage>
        <taxon>Bacteria</taxon>
        <taxon>Pseudomonadati</taxon>
        <taxon>Bacteroidota</taxon>
        <taxon>Bacteroidia</taxon>
        <taxon>Bacteroidales</taxon>
        <taxon>Candidatus Gallipaludibacter</taxon>
    </lineage>
</organism>
<reference evidence="5" key="1">
    <citation type="submission" date="2020-10" db="EMBL/GenBank/DDBJ databases">
        <authorList>
            <person name="Gilroy R."/>
        </authorList>
    </citation>
    <scope>NUCLEOTIDE SEQUENCE</scope>
    <source>
        <strain evidence="5">G3-3990</strain>
    </source>
</reference>
<sequence length="358" mass="39847">MLLGIYAVQGAKTDKPFTIVIDAGHGGRDPGAMGKLVREKDINLAIALRLGARIEKGMPNVRVLYTRKTDIFLPLQDRANFVNENAADLFICIHTNAAENTSVHGVETFTLGLNKLESNLDVAMRENSVILLEDNYEANYQGFDPNSVESYIMFEFMQDQYIDKSLSFATLAQKSMSGKCKRNNRGVRQAAFWVLHKSACPSVLIEVGFVSNQQEEKFLASDSGRDAMAGAIYDAVVEYKKDIDKKNGVAVAAPSKPVQTEKQQVSSSEKNTGIVYKIQIAAVKKELSSKDPALRGLKNVKYYKEGGFYKYTYGEEDSFSEIEQLRKSIRSKFPEAFVIAFKDGKKISVSEARALEKK</sequence>
<name>A0A9D9N453_9BACT</name>
<accession>A0A9D9N453</accession>
<dbReference type="InterPro" id="IPR050695">
    <property type="entry name" value="N-acetylmuramoyl_amidase_3"/>
</dbReference>
<dbReference type="Gene3D" id="3.40.630.40">
    <property type="entry name" value="Zn-dependent exopeptidases"/>
    <property type="match status" value="1"/>
</dbReference>
<dbReference type="SMART" id="SM00646">
    <property type="entry name" value="Ami_3"/>
    <property type="match status" value="1"/>
</dbReference>